<evidence type="ECO:0000256" key="4">
    <source>
        <dbReference type="ARBA" id="ARBA00022729"/>
    </source>
</evidence>
<gene>
    <name evidence="9" type="ORF">Plil01_001858000</name>
</gene>
<dbReference type="InterPro" id="IPR050430">
    <property type="entry name" value="Peptidase_S1"/>
</dbReference>
<feature type="domain" description="Peptidase S1" evidence="8">
    <location>
        <begin position="84"/>
        <end position="210"/>
    </location>
</feature>
<reference evidence="9" key="1">
    <citation type="submission" date="2023-04" db="EMBL/GenBank/DDBJ databases">
        <title>Phytophthora lilii NBRC 32176.</title>
        <authorList>
            <person name="Ichikawa N."/>
            <person name="Sato H."/>
            <person name="Tonouchi N."/>
        </authorList>
    </citation>
    <scope>NUCLEOTIDE SEQUENCE</scope>
    <source>
        <strain evidence="9">NBRC 32176</strain>
    </source>
</reference>
<keyword evidence="7" id="KW-0325">Glycoprotein</keyword>
<dbReference type="InterPro" id="IPR009003">
    <property type="entry name" value="Peptidase_S1_PA"/>
</dbReference>
<dbReference type="GO" id="GO:0005576">
    <property type="term" value="C:extracellular region"/>
    <property type="evidence" value="ECO:0007669"/>
    <property type="project" value="UniProtKB-SubCell"/>
</dbReference>
<keyword evidence="6" id="KW-1015">Disulfide bond</keyword>
<organism evidence="9 10">
    <name type="scientific">Phytophthora lilii</name>
    <dbReference type="NCBI Taxonomy" id="2077276"/>
    <lineage>
        <taxon>Eukaryota</taxon>
        <taxon>Sar</taxon>
        <taxon>Stramenopiles</taxon>
        <taxon>Oomycota</taxon>
        <taxon>Peronosporomycetes</taxon>
        <taxon>Peronosporales</taxon>
        <taxon>Peronosporaceae</taxon>
        <taxon>Phytophthora</taxon>
    </lineage>
</organism>
<name>A0A9W6YK72_9STRA</name>
<proteinExistence type="inferred from homology"/>
<evidence type="ECO:0000256" key="5">
    <source>
        <dbReference type="ARBA" id="ARBA00023026"/>
    </source>
</evidence>
<dbReference type="OrthoDB" id="122635at2759"/>
<dbReference type="InterPro" id="IPR001254">
    <property type="entry name" value="Trypsin_dom"/>
</dbReference>
<evidence type="ECO:0000259" key="8">
    <source>
        <dbReference type="PROSITE" id="PS50240"/>
    </source>
</evidence>
<keyword evidence="5" id="KW-0843">Virulence</keyword>
<dbReference type="PRINTS" id="PR00722">
    <property type="entry name" value="CHYMOTRYPSIN"/>
</dbReference>
<dbReference type="SMART" id="SM00020">
    <property type="entry name" value="Tryp_SPc"/>
    <property type="match status" value="1"/>
</dbReference>
<dbReference type="InterPro" id="IPR018114">
    <property type="entry name" value="TRYPSIN_HIS"/>
</dbReference>
<evidence type="ECO:0000256" key="6">
    <source>
        <dbReference type="ARBA" id="ARBA00023157"/>
    </source>
</evidence>
<dbReference type="SUPFAM" id="SSF50494">
    <property type="entry name" value="Trypsin-like serine proteases"/>
    <property type="match status" value="1"/>
</dbReference>
<keyword evidence="3" id="KW-0964">Secreted</keyword>
<sequence length="210" mass="22718">MELISSDAGLLIPNFSVACPGHCTLKLSSSICQGNFSHDRARFNDNGLGGRFLLFRICIQANSYFSLSEDNINTGLVTDGEERIYGGSNAVFAKCPYMASLRSGGPYGEGFCGGVLIAPQYVLTAAHCFDWNLTDMHVSLGSRHRSGRGTKTSEQIRVVELFKHPMFNGTSLDYDVGLVKLETPATHQPVKLCAVDRSDNMPGTMATVIG</sequence>
<evidence type="ECO:0000256" key="7">
    <source>
        <dbReference type="ARBA" id="ARBA00023180"/>
    </source>
</evidence>
<dbReference type="Proteomes" id="UP001165083">
    <property type="component" value="Unassembled WGS sequence"/>
</dbReference>
<evidence type="ECO:0000313" key="10">
    <source>
        <dbReference type="Proteomes" id="UP001165083"/>
    </source>
</evidence>
<dbReference type="FunFam" id="2.40.10.10:FF:000005">
    <property type="entry name" value="Serine protease 37"/>
    <property type="match status" value="1"/>
</dbReference>
<comment type="caution">
    <text evidence="9">The sequence shown here is derived from an EMBL/GenBank/DDBJ whole genome shotgun (WGS) entry which is preliminary data.</text>
</comment>
<dbReference type="Gene3D" id="2.40.10.10">
    <property type="entry name" value="Trypsin-like serine proteases"/>
    <property type="match status" value="1"/>
</dbReference>
<dbReference type="InterPro" id="IPR001314">
    <property type="entry name" value="Peptidase_S1A"/>
</dbReference>
<dbReference type="InterPro" id="IPR043504">
    <property type="entry name" value="Peptidase_S1_PA_chymotrypsin"/>
</dbReference>
<dbReference type="AlphaFoldDB" id="A0A9W6YK72"/>
<dbReference type="PANTHER" id="PTHR24276">
    <property type="entry name" value="POLYSERASE-RELATED"/>
    <property type="match status" value="1"/>
</dbReference>
<dbReference type="GO" id="GO:0006508">
    <property type="term" value="P:proteolysis"/>
    <property type="evidence" value="ECO:0007669"/>
    <property type="project" value="InterPro"/>
</dbReference>
<evidence type="ECO:0000256" key="1">
    <source>
        <dbReference type="ARBA" id="ARBA00004613"/>
    </source>
</evidence>
<comment type="subcellular location">
    <subcellularLocation>
        <location evidence="1">Secreted</location>
    </subcellularLocation>
</comment>
<evidence type="ECO:0000256" key="2">
    <source>
        <dbReference type="ARBA" id="ARBA00007664"/>
    </source>
</evidence>
<evidence type="ECO:0000256" key="3">
    <source>
        <dbReference type="ARBA" id="ARBA00022525"/>
    </source>
</evidence>
<keyword evidence="10" id="KW-1185">Reference proteome</keyword>
<dbReference type="PROSITE" id="PS00134">
    <property type="entry name" value="TRYPSIN_HIS"/>
    <property type="match status" value="1"/>
</dbReference>
<dbReference type="PROSITE" id="PS50240">
    <property type="entry name" value="TRYPSIN_DOM"/>
    <property type="match status" value="1"/>
</dbReference>
<protein>
    <submittedName>
        <fullName evidence="9">Unnamed protein product</fullName>
    </submittedName>
</protein>
<dbReference type="PANTHER" id="PTHR24276:SF98">
    <property type="entry name" value="FI18310P1-RELATED"/>
    <property type="match status" value="1"/>
</dbReference>
<accession>A0A9W6YK72</accession>
<comment type="similarity">
    <text evidence="2">Belongs to the peptidase S1 family.</text>
</comment>
<dbReference type="GO" id="GO:0004252">
    <property type="term" value="F:serine-type endopeptidase activity"/>
    <property type="evidence" value="ECO:0007669"/>
    <property type="project" value="InterPro"/>
</dbReference>
<evidence type="ECO:0000313" key="9">
    <source>
        <dbReference type="EMBL" id="GMF66018.1"/>
    </source>
</evidence>
<dbReference type="EMBL" id="BSXW01012529">
    <property type="protein sequence ID" value="GMF66018.1"/>
    <property type="molecule type" value="Genomic_DNA"/>
</dbReference>
<dbReference type="Pfam" id="PF00089">
    <property type="entry name" value="Trypsin"/>
    <property type="match status" value="1"/>
</dbReference>
<keyword evidence="4" id="KW-0732">Signal</keyword>